<feature type="region of interest" description="Disordered" evidence="1">
    <location>
        <begin position="244"/>
        <end position="360"/>
    </location>
</feature>
<evidence type="ECO:0000256" key="1">
    <source>
        <dbReference type="SAM" id="MobiDB-lite"/>
    </source>
</evidence>
<dbReference type="Proteomes" id="UP001345219">
    <property type="component" value="Chromosome 15"/>
</dbReference>
<feature type="region of interest" description="Disordered" evidence="1">
    <location>
        <begin position="542"/>
        <end position="565"/>
    </location>
</feature>
<feature type="region of interest" description="Disordered" evidence="1">
    <location>
        <begin position="1"/>
        <end position="26"/>
    </location>
</feature>
<feature type="compositionally biased region" description="Low complexity" evidence="1">
    <location>
        <begin position="309"/>
        <end position="331"/>
    </location>
</feature>
<evidence type="ECO:0000313" key="3">
    <source>
        <dbReference type="Proteomes" id="UP001345219"/>
    </source>
</evidence>
<feature type="compositionally biased region" description="Polar residues" evidence="1">
    <location>
        <begin position="253"/>
        <end position="262"/>
    </location>
</feature>
<gene>
    <name evidence="2" type="ORF">SAY87_019923</name>
</gene>
<accession>A0AAN7K343</accession>
<dbReference type="InterPro" id="IPR008480">
    <property type="entry name" value="DUF761_pln"/>
</dbReference>
<dbReference type="PANTHER" id="PTHR34059">
    <property type="entry name" value="EXPRESSED PROTEIN"/>
    <property type="match status" value="1"/>
</dbReference>
<feature type="region of interest" description="Disordered" evidence="1">
    <location>
        <begin position="209"/>
        <end position="228"/>
    </location>
</feature>
<feature type="compositionally biased region" description="Polar residues" evidence="1">
    <location>
        <begin position="443"/>
        <end position="452"/>
    </location>
</feature>
<feature type="compositionally biased region" description="Basic and acidic residues" evidence="1">
    <location>
        <begin position="267"/>
        <end position="276"/>
    </location>
</feature>
<protein>
    <submittedName>
        <fullName evidence="2">Uncharacterized protein</fullName>
    </submittedName>
</protein>
<dbReference type="EMBL" id="JAXIOK010000012">
    <property type="protein sequence ID" value="KAK4758622.1"/>
    <property type="molecule type" value="Genomic_DNA"/>
</dbReference>
<proteinExistence type="predicted"/>
<feature type="compositionally biased region" description="Basic and acidic residues" evidence="1">
    <location>
        <begin position="553"/>
        <end position="565"/>
    </location>
</feature>
<dbReference type="Pfam" id="PF05553">
    <property type="entry name" value="DUF761"/>
    <property type="match status" value="1"/>
</dbReference>
<reference evidence="2 3" key="1">
    <citation type="journal article" date="2023" name="Hortic Res">
        <title>Pangenome of water caltrop reveals structural variations and asymmetric subgenome divergence after allopolyploidization.</title>
        <authorList>
            <person name="Zhang X."/>
            <person name="Chen Y."/>
            <person name="Wang L."/>
            <person name="Yuan Y."/>
            <person name="Fang M."/>
            <person name="Shi L."/>
            <person name="Lu R."/>
            <person name="Comes H.P."/>
            <person name="Ma Y."/>
            <person name="Chen Y."/>
            <person name="Huang G."/>
            <person name="Zhou Y."/>
            <person name="Zheng Z."/>
            <person name="Qiu Y."/>
        </authorList>
    </citation>
    <scope>NUCLEOTIDE SEQUENCE [LARGE SCALE GENOMIC DNA]</scope>
    <source>
        <tissue evidence="2">Roots</tissue>
    </source>
</reference>
<name>A0AAN7K343_9MYRT</name>
<keyword evidence="3" id="KW-1185">Reference proteome</keyword>
<feature type="region of interest" description="Disordered" evidence="1">
    <location>
        <begin position="443"/>
        <end position="495"/>
    </location>
</feature>
<organism evidence="2 3">
    <name type="scientific">Trapa incisa</name>
    <dbReference type="NCBI Taxonomy" id="236973"/>
    <lineage>
        <taxon>Eukaryota</taxon>
        <taxon>Viridiplantae</taxon>
        <taxon>Streptophyta</taxon>
        <taxon>Embryophyta</taxon>
        <taxon>Tracheophyta</taxon>
        <taxon>Spermatophyta</taxon>
        <taxon>Magnoliopsida</taxon>
        <taxon>eudicotyledons</taxon>
        <taxon>Gunneridae</taxon>
        <taxon>Pentapetalae</taxon>
        <taxon>rosids</taxon>
        <taxon>malvids</taxon>
        <taxon>Myrtales</taxon>
        <taxon>Lythraceae</taxon>
        <taxon>Trapa</taxon>
    </lineage>
</organism>
<comment type="caution">
    <text evidence="2">The sequence shown here is derived from an EMBL/GenBank/DDBJ whole genome shotgun (WGS) entry which is preliminary data.</text>
</comment>
<dbReference type="PANTHER" id="PTHR34059:SF6">
    <property type="entry name" value="DUF4408 DOMAIN-CONTAINING PROTEIN"/>
    <property type="match status" value="1"/>
</dbReference>
<dbReference type="AlphaFoldDB" id="A0AAN7K343"/>
<feature type="compositionally biased region" description="Basic and acidic residues" evidence="1">
    <location>
        <begin position="454"/>
        <end position="466"/>
    </location>
</feature>
<evidence type="ECO:0000313" key="2">
    <source>
        <dbReference type="EMBL" id="KAK4758622.1"/>
    </source>
</evidence>
<sequence length="629" mass="70082">MADLTPLTISRRAPKKPATLPSSRSSSGYLLKSLVCAIFLFALPILPSEAPAFVSGTPFTNLWELLRILFFGIAVSYGLFSRRNAEKRNPTSELPETYSSHMEGLLSIFDDGCHENAQFQYRDDLQSQGEIFSLERNLKSKSYYSRNDSEIHGGHLENPEIHSWNSQYLQSPPMIVVARPNYSLDSDYKPLGLPIRSLRSRTAEPIGVKRTARGGLGSGAAGTANSSFSSDGCKYGSFGEMDPLDSEEKFDGTVSSHYQIPRSTRLKSREGRRDSRPASLKQAPHSRHLSVEESQFRHHRSVRSKSFASHGNSVSSPSPSPQSSPGSATPGLLEVSKEGAREKKRSVGASMDDGAGMFFEPDSRHYTNRVSIENTMPKNPRCGKDYSENGIESMHYEGYTKHAQRFGNGQMDLTDEEKHHIPENKDGACESLLPNGCSDPFAFSNNHSNYEATRTSDRSSRREERSNSSFGEGSVQGSMKVHVNPLGANSKPSFRGMSVRTFRSRDKSTESKTPRVIYPRKGEELGAFDDELAFSNGDVDGLYTSRPNTRNYPNHDEKKLQDRESMDTKEVEFQANKSDIDSGNDFEYISEVDKKATEFIAKFREQIRLQKTASIDSSSVIDVAEDHYN</sequence>